<evidence type="ECO:0000259" key="2">
    <source>
        <dbReference type="PROSITE" id="PS51782"/>
    </source>
</evidence>
<sequence>MNSSQGEILTRIRENYLSVALGLLVFLVAITLIFRSAGEITKQSAKNQNEAQSQTQGTRYTVKIGESVSSIARDQLGSMDYTDEIVELNNLENPDRIEVGQEILLPEIARDEQAEDVVDEEEVTEENDGVINQEPAAMIKGSITGNTYTVQKGDYLMDIARRAYGNEGMYTRIMEANNIWNPNYIEAGMVLQLPR</sequence>
<evidence type="ECO:0000313" key="4">
    <source>
        <dbReference type="Proteomes" id="UP000177159"/>
    </source>
</evidence>
<dbReference type="PANTHER" id="PTHR34700:SF4">
    <property type="entry name" value="PHAGE-LIKE ELEMENT PBSX PROTEIN XKDP"/>
    <property type="match status" value="1"/>
</dbReference>
<gene>
    <name evidence="3" type="ORF">A3C24_02105</name>
</gene>
<feature type="transmembrane region" description="Helical" evidence="1">
    <location>
        <begin position="16"/>
        <end position="34"/>
    </location>
</feature>
<dbReference type="AlphaFoldDB" id="A0A1F7GZC4"/>
<dbReference type="CDD" id="cd00118">
    <property type="entry name" value="LysM"/>
    <property type="match status" value="2"/>
</dbReference>
<dbReference type="Proteomes" id="UP000177159">
    <property type="component" value="Unassembled WGS sequence"/>
</dbReference>
<protein>
    <recommendedName>
        <fullName evidence="2">LysM domain-containing protein</fullName>
    </recommendedName>
</protein>
<organism evidence="3 4">
    <name type="scientific">Candidatus Roizmanbacteria bacterium RIFCSPHIGHO2_02_FULL_37_24</name>
    <dbReference type="NCBI Taxonomy" id="1802037"/>
    <lineage>
        <taxon>Bacteria</taxon>
        <taxon>Candidatus Roizmaniibacteriota</taxon>
    </lineage>
</organism>
<proteinExistence type="predicted"/>
<dbReference type="SUPFAM" id="SSF54106">
    <property type="entry name" value="LysM domain"/>
    <property type="match status" value="2"/>
</dbReference>
<dbReference type="InterPro" id="IPR036779">
    <property type="entry name" value="LysM_dom_sf"/>
</dbReference>
<dbReference type="InterPro" id="IPR052196">
    <property type="entry name" value="Bact_Kbp"/>
</dbReference>
<keyword evidence="1" id="KW-0472">Membrane</keyword>
<dbReference type="Gene3D" id="3.10.350.10">
    <property type="entry name" value="LysM domain"/>
    <property type="match status" value="2"/>
</dbReference>
<feature type="domain" description="LysM" evidence="2">
    <location>
        <begin position="146"/>
        <end position="193"/>
    </location>
</feature>
<keyword evidence="1" id="KW-1133">Transmembrane helix</keyword>
<evidence type="ECO:0000256" key="1">
    <source>
        <dbReference type="SAM" id="Phobius"/>
    </source>
</evidence>
<dbReference type="InterPro" id="IPR018392">
    <property type="entry name" value="LysM"/>
</dbReference>
<accession>A0A1F7GZC4</accession>
<dbReference type="EMBL" id="MFZM01000007">
    <property type="protein sequence ID" value="OGK24450.1"/>
    <property type="molecule type" value="Genomic_DNA"/>
</dbReference>
<comment type="caution">
    <text evidence="3">The sequence shown here is derived from an EMBL/GenBank/DDBJ whole genome shotgun (WGS) entry which is preliminary data.</text>
</comment>
<keyword evidence="1" id="KW-0812">Transmembrane</keyword>
<dbReference type="PANTHER" id="PTHR34700">
    <property type="entry name" value="POTASSIUM BINDING PROTEIN KBP"/>
    <property type="match status" value="1"/>
</dbReference>
<dbReference type="Pfam" id="PF01476">
    <property type="entry name" value="LysM"/>
    <property type="match status" value="2"/>
</dbReference>
<reference evidence="3 4" key="1">
    <citation type="journal article" date="2016" name="Nat. Commun.">
        <title>Thousands of microbial genomes shed light on interconnected biogeochemical processes in an aquifer system.</title>
        <authorList>
            <person name="Anantharaman K."/>
            <person name="Brown C.T."/>
            <person name="Hug L.A."/>
            <person name="Sharon I."/>
            <person name="Castelle C.J."/>
            <person name="Probst A.J."/>
            <person name="Thomas B.C."/>
            <person name="Singh A."/>
            <person name="Wilkins M.J."/>
            <person name="Karaoz U."/>
            <person name="Brodie E.L."/>
            <person name="Williams K.H."/>
            <person name="Hubbard S.S."/>
            <person name="Banfield J.F."/>
        </authorList>
    </citation>
    <scope>NUCLEOTIDE SEQUENCE [LARGE SCALE GENOMIC DNA]</scope>
</reference>
<feature type="domain" description="LysM" evidence="2">
    <location>
        <begin position="58"/>
        <end position="105"/>
    </location>
</feature>
<evidence type="ECO:0000313" key="3">
    <source>
        <dbReference type="EMBL" id="OGK24450.1"/>
    </source>
</evidence>
<dbReference type="PROSITE" id="PS51782">
    <property type="entry name" value="LYSM"/>
    <property type="match status" value="2"/>
</dbReference>
<dbReference type="SMART" id="SM00257">
    <property type="entry name" value="LysM"/>
    <property type="match status" value="2"/>
</dbReference>
<name>A0A1F7GZC4_9BACT</name>